<name>A0ABN1ZGT9_9MICO</name>
<dbReference type="Proteomes" id="UP001501742">
    <property type="component" value="Unassembled WGS sequence"/>
</dbReference>
<protein>
    <submittedName>
        <fullName evidence="1">Uncharacterized protein</fullName>
    </submittedName>
</protein>
<organism evidence="1 2">
    <name type="scientific">Curtobacterium herbarum</name>
    <dbReference type="NCBI Taxonomy" id="150122"/>
    <lineage>
        <taxon>Bacteria</taxon>
        <taxon>Bacillati</taxon>
        <taxon>Actinomycetota</taxon>
        <taxon>Actinomycetes</taxon>
        <taxon>Micrococcales</taxon>
        <taxon>Microbacteriaceae</taxon>
        <taxon>Curtobacterium</taxon>
    </lineage>
</organism>
<dbReference type="EMBL" id="BAAAJX010000017">
    <property type="protein sequence ID" value="GAA1494778.1"/>
    <property type="molecule type" value="Genomic_DNA"/>
</dbReference>
<proteinExistence type="predicted"/>
<evidence type="ECO:0000313" key="2">
    <source>
        <dbReference type="Proteomes" id="UP001501742"/>
    </source>
</evidence>
<sequence>MLVAVGLLVTACGQQSSVTTTPLATAAVTPAAAKQQMVGAVDDLTGRLGGDWEQGTGPDYADACTLPDGRPGAQWVDVRTRPSVGNVTEDLPAVEAQWKRQGMTIDRWGSTAHPTLVGRGGAATDSISLSVADDQYGVQALSLCFPGDPDEL</sequence>
<comment type="caution">
    <text evidence="1">The sequence shown here is derived from an EMBL/GenBank/DDBJ whole genome shotgun (WGS) entry which is preliminary data.</text>
</comment>
<reference evidence="1 2" key="1">
    <citation type="journal article" date="2019" name="Int. J. Syst. Evol. Microbiol.">
        <title>The Global Catalogue of Microorganisms (GCM) 10K type strain sequencing project: providing services to taxonomists for standard genome sequencing and annotation.</title>
        <authorList>
            <consortium name="The Broad Institute Genomics Platform"/>
            <consortium name="The Broad Institute Genome Sequencing Center for Infectious Disease"/>
            <person name="Wu L."/>
            <person name="Ma J."/>
        </authorList>
    </citation>
    <scope>NUCLEOTIDE SEQUENCE [LARGE SCALE GENOMIC DNA]</scope>
    <source>
        <strain evidence="1 2">JCM 12140</strain>
    </source>
</reference>
<keyword evidence="2" id="KW-1185">Reference proteome</keyword>
<evidence type="ECO:0000313" key="1">
    <source>
        <dbReference type="EMBL" id="GAA1494778.1"/>
    </source>
</evidence>
<gene>
    <name evidence="1" type="ORF">GCM10009627_31240</name>
</gene>
<accession>A0ABN1ZGT9</accession>